<feature type="transmembrane region" description="Helical" evidence="7">
    <location>
        <begin position="378"/>
        <end position="404"/>
    </location>
</feature>
<evidence type="ECO:0000256" key="7">
    <source>
        <dbReference type="RuleBase" id="RU363079"/>
    </source>
</evidence>
<dbReference type="PANTHER" id="PTHR10766:SF111">
    <property type="entry name" value="TRANSMEMBRANE 9 SUPERFAMILY MEMBER 2"/>
    <property type="match status" value="1"/>
</dbReference>
<organism evidence="8">
    <name type="scientific">Pinguiococcus pyrenoidosus</name>
    <dbReference type="NCBI Taxonomy" id="172671"/>
    <lineage>
        <taxon>Eukaryota</taxon>
        <taxon>Sar</taxon>
        <taxon>Stramenopiles</taxon>
        <taxon>Ochrophyta</taxon>
        <taxon>Pinguiophyceae</taxon>
        <taxon>Pinguiochrysidales</taxon>
        <taxon>Pinguiochrysidaceae</taxon>
        <taxon>Pinguiococcus</taxon>
    </lineage>
</organism>
<dbReference type="EMBL" id="HBEA01001593">
    <property type="protein sequence ID" value="CAD8251694.1"/>
    <property type="molecule type" value="Transcribed_RNA"/>
</dbReference>
<keyword evidence="3 7" id="KW-0812">Transmembrane</keyword>
<evidence type="ECO:0000256" key="6">
    <source>
        <dbReference type="ARBA" id="ARBA00023136"/>
    </source>
</evidence>
<feature type="transmembrane region" description="Helical" evidence="7">
    <location>
        <begin position="229"/>
        <end position="248"/>
    </location>
</feature>
<evidence type="ECO:0000313" key="8">
    <source>
        <dbReference type="EMBL" id="CAD8251694.1"/>
    </source>
</evidence>
<feature type="transmembrane region" description="Helical" evidence="7">
    <location>
        <begin position="53"/>
        <end position="77"/>
    </location>
</feature>
<evidence type="ECO:0000256" key="5">
    <source>
        <dbReference type="ARBA" id="ARBA00022989"/>
    </source>
</evidence>
<dbReference type="Pfam" id="PF02990">
    <property type="entry name" value="EMP70"/>
    <property type="match status" value="1"/>
</dbReference>
<name>A0A7R9U2A2_9STRA</name>
<dbReference type="AlphaFoldDB" id="A0A7R9U2A2"/>
<comment type="subcellular location">
    <subcellularLocation>
        <location evidence="1">Membrane</location>
        <topology evidence="1">Multi-pass membrane protein</topology>
    </subcellularLocation>
</comment>
<reference evidence="8" key="1">
    <citation type="submission" date="2021-01" db="EMBL/GenBank/DDBJ databases">
        <authorList>
            <person name="Corre E."/>
            <person name="Pelletier E."/>
            <person name="Niang G."/>
            <person name="Scheremetjew M."/>
            <person name="Finn R."/>
            <person name="Kale V."/>
            <person name="Holt S."/>
            <person name="Cochrane G."/>
            <person name="Meng A."/>
            <person name="Brown T."/>
            <person name="Cohen L."/>
        </authorList>
    </citation>
    <scope>NUCLEOTIDE SEQUENCE</scope>
    <source>
        <strain evidence="8">CCMP2078</strain>
    </source>
</reference>
<dbReference type="InterPro" id="IPR004240">
    <property type="entry name" value="EMP70"/>
</dbReference>
<evidence type="ECO:0000256" key="3">
    <source>
        <dbReference type="ARBA" id="ARBA00022692"/>
    </source>
</evidence>
<gene>
    <name evidence="8" type="ORF">PPYR1160_LOCUS1185</name>
</gene>
<proteinExistence type="inferred from homology"/>
<dbReference type="PANTHER" id="PTHR10766">
    <property type="entry name" value="TRANSMEMBRANE 9 SUPERFAMILY PROTEIN"/>
    <property type="match status" value="1"/>
</dbReference>
<dbReference type="GO" id="GO:0016020">
    <property type="term" value="C:membrane"/>
    <property type="evidence" value="ECO:0007669"/>
    <property type="project" value="UniProtKB-SubCell"/>
</dbReference>
<keyword evidence="5 7" id="KW-1133">Transmembrane helix</keyword>
<feature type="transmembrane region" description="Helical" evidence="7">
    <location>
        <begin position="307"/>
        <end position="334"/>
    </location>
</feature>
<evidence type="ECO:0000256" key="4">
    <source>
        <dbReference type="ARBA" id="ARBA00022729"/>
    </source>
</evidence>
<feature type="transmembrane region" description="Helical" evidence="7">
    <location>
        <begin position="187"/>
        <end position="209"/>
    </location>
</feature>
<dbReference type="GO" id="GO:0072657">
    <property type="term" value="P:protein localization to membrane"/>
    <property type="evidence" value="ECO:0007669"/>
    <property type="project" value="TreeGrafter"/>
</dbReference>
<evidence type="ECO:0000256" key="2">
    <source>
        <dbReference type="ARBA" id="ARBA00005227"/>
    </source>
</evidence>
<evidence type="ECO:0000256" key="1">
    <source>
        <dbReference type="ARBA" id="ARBA00004141"/>
    </source>
</evidence>
<keyword evidence="6 7" id="KW-0472">Membrane</keyword>
<accession>A0A7R9U2A2</accession>
<feature type="transmembrane region" description="Helical" evidence="7">
    <location>
        <begin position="117"/>
        <end position="140"/>
    </location>
</feature>
<dbReference type="GO" id="GO:0005737">
    <property type="term" value="C:cytoplasm"/>
    <property type="evidence" value="ECO:0007669"/>
    <property type="project" value="UniProtKB-ARBA"/>
</dbReference>
<keyword evidence="4" id="KW-0732">Signal</keyword>
<feature type="transmembrane region" description="Helical" evidence="7">
    <location>
        <begin position="346"/>
        <end position="366"/>
    </location>
</feature>
<feature type="transmembrane region" description="Helical" evidence="7">
    <location>
        <begin position="269"/>
        <end position="295"/>
    </location>
</feature>
<protein>
    <recommendedName>
        <fullName evidence="7">Transmembrane 9 superfamily member</fullName>
    </recommendedName>
</protein>
<comment type="similarity">
    <text evidence="2 7">Belongs to the nonaspanin (TM9SF) (TC 9.A.2) family.</text>
</comment>
<sequence length="415" mass="47501">MEYVDPAIRPAMQVKANSRLLYTYDVEWKASEVRWASRWDIYLSMNNQIPNRVHWFSIVNSLVIVLILTTMIAMILIRNLCRDIRRYNAVNREEEEDTGWKLVHTDVFRPPAEYRMLFCVCVGTGAQLLVCCLLTVLFASVGFLSPAARGSLLVALLLLYALTGSFSGYTSACLFKTFKGKTWQRCTTLTAFLFPGVSFVIFLVMDFMMSSYHSTGAVPFTSLVSLVSLWIFVSVPLVFLGAFVGYRREPLEFPVRFSVTPRPIPEQPWYLGTYFLLLMGGLLPFGACFVEVYFIMSSLWLGQYYYVFGFLFMVLIILLVTCAETSIVFCYFQLCNEDYRWWWRSFLVPGSTGLYVFLYSCVYFARLEANLTVTYFLYFGYMALVSGGIALVTGTAGFAACLWFTRKIYSSIKVE</sequence>
<feature type="transmembrane region" description="Helical" evidence="7">
    <location>
        <begin position="152"/>
        <end position="175"/>
    </location>
</feature>